<dbReference type="AlphaFoldDB" id="A0AAV2SDI5"/>
<feature type="region of interest" description="Disordered" evidence="1">
    <location>
        <begin position="50"/>
        <end position="119"/>
    </location>
</feature>
<keyword evidence="3" id="KW-1185">Reference proteome</keyword>
<feature type="non-terminal residue" evidence="2">
    <location>
        <position position="1"/>
    </location>
</feature>
<protein>
    <submittedName>
        <fullName evidence="2">Uncharacterized protein</fullName>
    </submittedName>
</protein>
<evidence type="ECO:0000313" key="3">
    <source>
        <dbReference type="Proteomes" id="UP001497623"/>
    </source>
</evidence>
<sequence>STKLSLRAAHIRLQEALLHTPGLPMMSAMFWRTVSLLGLGAMVLSVPVPQQYDNQGGFQPLHGARGPSGPNSGYNQPPPPANNYPPPPSNDYSGGPSKTIYVNVPPGRQAPAPAPIAAG</sequence>
<evidence type="ECO:0000313" key="2">
    <source>
        <dbReference type="EMBL" id="CAL4180039.1"/>
    </source>
</evidence>
<reference evidence="2 3" key="1">
    <citation type="submission" date="2024-05" db="EMBL/GenBank/DDBJ databases">
        <authorList>
            <person name="Wallberg A."/>
        </authorList>
    </citation>
    <scope>NUCLEOTIDE SEQUENCE [LARGE SCALE GENOMIC DNA]</scope>
</reference>
<evidence type="ECO:0000256" key="1">
    <source>
        <dbReference type="SAM" id="MobiDB-lite"/>
    </source>
</evidence>
<gene>
    <name evidence="2" type="ORF">MNOR_LOCUS35262</name>
</gene>
<organism evidence="2 3">
    <name type="scientific">Meganyctiphanes norvegica</name>
    <name type="common">Northern krill</name>
    <name type="synonym">Thysanopoda norvegica</name>
    <dbReference type="NCBI Taxonomy" id="48144"/>
    <lineage>
        <taxon>Eukaryota</taxon>
        <taxon>Metazoa</taxon>
        <taxon>Ecdysozoa</taxon>
        <taxon>Arthropoda</taxon>
        <taxon>Crustacea</taxon>
        <taxon>Multicrustacea</taxon>
        <taxon>Malacostraca</taxon>
        <taxon>Eumalacostraca</taxon>
        <taxon>Eucarida</taxon>
        <taxon>Euphausiacea</taxon>
        <taxon>Euphausiidae</taxon>
        <taxon>Meganyctiphanes</taxon>
    </lineage>
</organism>
<comment type="caution">
    <text evidence="2">The sequence shown here is derived from an EMBL/GenBank/DDBJ whole genome shotgun (WGS) entry which is preliminary data.</text>
</comment>
<dbReference type="EMBL" id="CAXKWB010057935">
    <property type="protein sequence ID" value="CAL4180039.1"/>
    <property type="molecule type" value="Genomic_DNA"/>
</dbReference>
<accession>A0AAV2SDI5</accession>
<feature type="non-terminal residue" evidence="2">
    <location>
        <position position="119"/>
    </location>
</feature>
<feature type="compositionally biased region" description="Pro residues" evidence="1">
    <location>
        <begin position="76"/>
        <end position="89"/>
    </location>
</feature>
<dbReference type="Proteomes" id="UP001497623">
    <property type="component" value="Unassembled WGS sequence"/>
</dbReference>
<name>A0AAV2SDI5_MEGNR</name>
<proteinExistence type="predicted"/>